<keyword evidence="2" id="KW-1185">Reference proteome</keyword>
<dbReference type="KEGG" id="slt:Slit_2340"/>
<evidence type="ECO:0000313" key="2">
    <source>
        <dbReference type="Proteomes" id="UP000001625"/>
    </source>
</evidence>
<gene>
    <name evidence="1" type="ordered locus">Slit_2340</name>
</gene>
<dbReference type="AlphaFoldDB" id="D5CLX2"/>
<reference evidence="1 2" key="1">
    <citation type="submission" date="2010-03" db="EMBL/GenBank/DDBJ databases">
        <title>Complete sequence of Sideroxydans lithotrophicus ES-1.</title>
        <authorList>
            <consortium name="US DOE Joint Genome Institute"/>
            <person name="Lucas S."/>
            <person name="Copeland A."/>
            <person name="Lapidus A."/>
            <person name="Cheng J.-F."/>
            <person name="Bruce D."/>
            <person name="Goodwin L."/>
            <person name="Pitluck S."/>
            <person name="Munk A.C."/>
            <person name="Detter J.C."/>
            <person name="Han C."/>
            <person name="Tapia R."/>
            <person name="Larimer F."/>
            <person name="Land M."/>
            <person name="Hauser L."/>
            <person name="Kyrpides N."/>
            <person name="Ivanova N."/>
            <person name="Emerson D."/>
            <person name="Woyke T."/>
        </authorList>
    </citation>
    <scope>NUCLEOTIDE SEQUENCE [LARGE SCALE GENOMIC DNA]</scope>
    <source>
        <strain evidence="1 2">ES-1</strain>
    </source>
</reference>
<accession>D5CLX2</accession>
<sequence length="56" mass="6129">MSEADTSILKQLKLSFLGNEIHTNDVVTRTASCVTEAERMVEAARDLNATTTKFAV</sequence>
<name>D5CLX2_SIDLE</name>
<dbReference type="RefSeq" id="WP_013030465.1">
    <property type="nucleotide sequence ID" value="NC_013959.1"/>
</dbReference>
<dbReference type="Proteomes" id="UP000001625">
    <property type="component" value="Chromosome"/>
</dbReference>
<dbReference type="EMBL" id="CP001965">
    <property type="protein sequence ID" value="ADE12567.1"/>
    <property type="molecule type" value="Genomic_DNA"/>
</dbReference>
<proteinExistence type="predicted"/>
<organism evidence="1 2">
    <name type="scientific">Sideroxydans lithotrophicus (strain ES-1)</name>
    <dbReference type="NCBI Taxonomy" id="580332"/>
    <lineage>
        <taxon>Bacteria</taxon>
        <taxon>Pseudomonadati</taxon>
        <taxon>Pseudomonadota</taxon>
        <taxon>Betaproteobacteria</taxon>
        <taxon>Nitrosomonadales</taxon>
        <taxon>Gallionellaceae</taxon>
        <taxon>Sideroxydans</taxon>
    </lineage>
</organism>
<protein>
    <submittedName>
        <fullName evidence="1">Uncharacterized protein</fullName>
    </submittedName>
</protein>
<evidence type="ECO:0000313" key="1">
    <source>
        <dbReference type="EMBL" id="ADE12567.1"/>
    </source>
</evidence>
<dbReference type="HOGENOM" id="CLU_3011866_0_0_4"/>